<dbReference type="Proteomes" id="UP000620266">
    <property type="component" value="Unassembled WGS sequence"/>
</dbReference>
<evidence type="ECO:0000256" key="7">
    <source>
        <dbReference type="ARBA" id="ARBA00023139"/>
    </source>
</evidence>
<dbReference type="EMBL" id="BMCG01000002">
    <property type="protein sequence ID" value="GGC02117.1"/>
    <property type="molecule type" value="Genomic_DNA"/>
</dbReference>
<evidence type="ECO:0000256" key="8">
    <source>
        <dbReference type="ARBA" id="ARBA00023288"/>
    </source>
</evidence>
<dbReference type="InterPro" id="IPR003423">
    <property type="entry name" value="OMP_efflux"/>
</dbReference>
<comment type="similarity">
    <text evidence="2 9">Belongs to the outer membrane factor (OMF) (TC 1.B.17) family.</text>
</comment>
<sequence>MGSARPQSAQLDANALQAGSAIAADDAHGAWPSEQWWQVYRDPQLDRLIETALRDNPGLREAAARARQAEAMAGVGQAATRPHVEAGMSLQRELFSEHDFIPAPEAGNYAWYNRVALEAGYDLDLWGRQRSTLAAMLAEKKVADAEAQLARLTLEQAVVRSYIALSLEHALKDLANDRLAHRRQAVQIMQKRLAAGLASEVEATQLDATLPALQLEIEAHEERIAILRNQLAALAGKGPGSGESIARPAMRLDDADALALPARLPADLIGRRPDVTASRWSVEAAAKEIDAARAAFYPDINLMAFIGFQSIGFTKFLSGESSVRGLGPAISLPIFDGGALRSKLGARTAAYDAAVERYNGTLVYALESVASRLAVARSVEQQLHLNERALATATRARALAQQGVKAGMTDYLILIDSEVNLLSRQQDQARLLAHRLESHAELMLALGGGLPSADVAALDKQARSSDQSILLGKVQTP</sequence>
<keyword evidence="12" id="KW-1185">Reference proteome</keyword>
<evidence type="ECO:0000313" key="11">
    <source>
        <dbReference type="EMBL" id="GGC02117.1"/>
    </source>
</evidence>
<keyword evidence="10" id="KW-0175">Coiled coil</keyword>
<reference evidence="11" key="2">
    <citation type="submission" date="2020-09" db="EMBL/GenBank/DDBJ databases">
        <authorList>
            <person name="Sun Q."/>
            <person name="Sedlacek I."/>
        </authorList>
    </citation>
    <scope>NUCLEOTIDE SEQUENCE</scope>
    <source>
        <strain evidence="11">CCM 7086</strain>
    </source>
</reference>
<gene>
    <name evidence="11" type="ORF">GCM10007205_09190</name>
</gene>
<dbReference type="AlphaFoldDB" id="A0A8J2XXM3"/>
<organism evidence="11 12">
    <name type="scientific">Oxalicibacterium flavum</name>
    <dbReference type="NCBI Taxonomy" id="179467"/>
    <lineage>
        <taxon>Bacteria</taxon>
        <taxon>Pseudomonadati</taxon>
        <taxon>Pseudomonadota</taxon>
        <taxon>Betaproteobacteria</taxon>
        <taxon>Burkholderiales</taxon>
        <taxon>Oxalobacteraceae</taxon>
        <taxon>Oxalicibacterium</taxon>
    </lineage>
</organism>
<evidence type="ECO:0000313" key="12">
    <source>
        <dbReference type="Proteomes" id="UP000620266"/>
    </source>
</evidence>
<keyword evidence="8 9" id="KW-0449">Lipoprotein</keyword>
<evidence type="ECO:0000256" key="2">
    <source>
        <dbReference type="ARBA" id="ARBA00007613"/>
    </source>
</evidence>
<dbReference type="GO" id="GO:0005886">
    <property type="term" value="C:plasma membrane"/>
    <property type="evidence" value="ECO:0007669"/>
    <property type="project" value="UniProtKB-SubCell"/>
</dbReference>
<keyword evidence="5" id="KW-0732">Signal</keyword>
<keyword evidence="6 9" id="KW-0472">Membrane</keyword>
<evidence type="ECO:0008006" key="13">
    <source>
        <dbReference type="Google" id="ProtNLM"/>
    </source>
</evidence>
<dbReference type="Gene3D" id="2.20.200.10">
    <property type="entry name" value="Outer membrane efflux proteins (OEP)"/>
    <property type="match status" value="1"/>
</dbReference>
<dbReference type="PANTHER" id="PTHR30203:SF20">
    <property type="entry name" value="MULTIDRUG RESISTANCE OUTER MEMBRANE PROTEIN MDTP-RELATED"/>
    <property type="match status" value="1"/>
</dbReference>
<proteinExistence type="inferred from homology"/>
<dbReference type="SUPFAM" id="SSF56954">
    <property type="entry name" value="Outer membrane efflux proteins (OEP)"/>
    <property type="match status" value="1"/>
</dbReference>
<evidence type="ECO:0000256" key="5">
    <source>
        <dbReference type="ARBA" id="ARBA00022729"/>
    </source>
</evidence>
<dbReference type="InterPro" id="IPR010131">
    <property type="entry name" value="MdtP/NodT-like"/>
</dbReference>
<feature type="coiled-coil region" evidence="10">
    <location>
        <begin position="203"/>
        <end position="237"/>
    </location>
</feature>
<evidence type="ECO:0000256" key="9">
    <source>
        <dbReference type="RuleBase" id="RU362097"/>
    </source>
</evidence>
<evidence type="ECO:0000256" key="3">
    <source>
        <dbReference type="ARBA" id="ARBA00022452"/>
    </source>
</evidence>
<evidence type="ECO:0000256" key="10">
    <source>
        <dbReference type="SAM" id="Coils"/>
    </source>
</evidence>
<evidence type="ECO:0000256" key="6">
    <source>
        <dbReference type="ARBA" id="ARBA00023136"/>
    </source>
</evidence>
<evidence type="ECO:0000256" key="4">
    <source>
        <dbReference type="ARBA" id="ARBA00022692"/>
    </source>
</evidence>
<keyword evidence="4 9" id="KW-0812">Transmembrane</keyword>
<reference evidence="11" key="1">
    <citation type="journal article" date="2014" name="Int. J. Syst. Evol. Microbiol.">
        <title>Complete genome sequence of Corynebacterium casei LMG S-19264T (=DSM 44701T), isolated from a smear-ripened cheese.</title>
        <authorList>
            <consortium name="US DOE Joint Genome Institute (JGI-PGF)"/>
            <person name="Walter F."/>
            <person name="Albersmeier A."/>
            <person name="Kalinowski J."/>
            <person name="Ruckert C."/>
        </authorList>
    </citation>
    <scope>NUCLEOTIDE SEQUENCE</scope>
    <source>
        <strain evidence="11">CCM 7086</strain>
    </source>
</reference>
<name>A0A8J2XXM3_9BURK</name>
<evidence type="ECO:0000256" key="1">
    <source>
        <dbReference type="ARBA" id="ARBA00004370"/>
    </source>
</evidence>
<keyword evidence="3 9" id="KW-1134">Transmembrane beta strand</keyword>
<dbReference type="GO" id="GO:0015562">
    <property type="term" value="F:efflux transmembrane transporter activity"/>
    <property type="evidence" value="ECO:0007669"/>
    <property type="project" value="InterPro"/>
</dbReference>
<protein>
    <recommendedName>
        <fullName evidence="13">Fusaric acid resistance protein</fullName>
    </recommendedName>
</protein>
<dbReference type="Gene3D" id="1.20.1600.10">
    <property type="entry name" value="Outer membrane efflux proteins (OEP)"/>
    <property type="match status" value="1"/>
</dbReference>
<comment type="subcellular location">
    <subcellularLocation>
        <location evidence="9">Cell membrane</location>
        <topology evidence="9">Lipid-anchor</topology>
    </subcellularLocation>
    <subcellularLocation>
        <location evidence="1">Membrane</location>
    </subcellularLocation>
</comment>
<dbReference type="PANTHER" id="PTHR30203">
    <property type="entry name" value="OUTER MEMBRANE CATION EFFLUX PROTEIN"/>
    <property type="match status" value="1"/>
</dbReference>
<accession>A0A8J2XXM3</accession>
<dbReference type="NCBIfam" id="TIGR01845">
    <property type="entry name" value="outer_NodT"/>
    <property type="match status" value="1"/>
</dbReference>
<dbReference type="Pfam" id="PF02321">
    <property type="entry name" value="OEP"/>
    <property type="match status" value="2"/>
</dbReference>
<keyword evidence="7 9" id="KW-0564">Palmitate</keyword>
<comment type="caution">
    <text evidence="11">The sequence shown here is derived from an EMBL/GenBank/DDBJ whole genome shotgun (WGS) entry which is preliminary data.</text>
</comment>